<feature type="transmembrane region" description="Helical" evidence="6">
    <location>
        <begin position="12"/>
        <end position="32"/>
    </location>
</feature>
<comment type="caution">
    <text evidence="8">The sequence shown here is derived from an EMBL/GenBank/DDBJ whole genome shotgun (WGS) entry which is preliminary data.</text>
</comment>
<comment type="similarity">
    <text evidence="2">Belongs to the GtrA family.</text>
</comment>
<evidence type="ECO:0000256" key="6">
    <source>
        <dbReference type="SAM" id="Phobius"/>
    </source>
</evidence>
<proteinExistence type="inferred from homology"/>
<feature type="transmembrane region" description="Helical" evidence="6">
    <location>
        <begin position="102"/>
        <end position="121"/>
    </location>
</feature>
<dbReference type="InterPro" id="IPR051401">
    <property type="entry name" value="GtrA_CellWall_Glycosyl"/>
</dbReference>
<reference evidence="8 9" key="1">
    <citation type="submission" date="2018-10" db="EMBL/GenBank/DDBJ databases">
        <title>Genomic Encyclopedia of Archaeal and Bacterial Type Strains, Phase II (KMG-II): from individual species to whole genera.</title>
        <authorList>
            <person name="Goeker M."/>
        </authorList>
    </citation>
    <scope>NUCLEOTIDE SEQUENCE [LARGE SCALE GENOMIC DNA]</scope>
    <source>
        <strain evidence="8 9">DSM 29317</strain>
    </source>
</reference>
<evidence type="ECO:0000259" key="7">
    <source>
        <dbReference type="Pfam" id="PF04138"/>
    </source>
</evidence>
<dbReference type="Proteomes" id="UP000271700">
    <property type="component" value="Unassembled WGS sequence"/>
</dbReference>
<dbReference type="RefSeq" id="WP_010442187.1">
    <property type="nucleotide sequence ID" value="NZ_AEYW01000014.1"/>
</dbReference>
<evidence type="ECO:0000256" key="4">
    <source>
        <dbReference type="ARBA" id="ARBA00022989"/>
    </source>
</evidence>
<keyword evidence="5 6" id="KW-0472">Membrane</keyword>
<feature type="domain" description="GtrA/DPMS transmembrane" evidence="7">
    <location>
        <begin position="10"/>
        <end position="127"/>
    </location>
</feature>
<dbReference type="AlphaFoldDB" id="A0A497ZWI2"/>
<evidence type="ECO:0000256" key="5">
    <source>
        <dbReference type="ARBA" id="ARBA00023136"/>
    </source>
</evidence>
<dbReference type="STRING" id="981384.GCA_000192475_01325"/>
<evidence type="ECO:0000313" key="8">
    <source>
        <dbReference type="EMBL" id="RLK07367.1"/>
    </source>
</evidence>
<dbReference type="PANTHER" id="PTHR38459">
    <property type="entry name" value="PROPHAGE BACTOPRENOL-LINKED GLUCOSE TRANSLOCASE HOMOLOG"/>
    <property type="match status" value="1"/>
</dbReference>
<organism evidence="8 9">
    <name type="scientific">Ruegeria conchae</name>
    <dbReference type="NCBI Taxonomy" id="981384"/>
    <lineage>
        <taxon>Bacteria</taxon>
        <taxon>Pseudomonadati</taxon>
        <taxon>Pseudomonadota</taxon>
        <taxon>Alphaproteobacteria</taxon>
        <taxon>Rhodobacterales</taxon>
        <taxon>Roseobacteraceae</taxon>
        <taxon>Ruegeria</taxon>
    </lineage>
</organism>
<feature type="transmembrane region" description="Helical" evidence="6">
    <location>
        <begin position="73"/>
        <end position="96"/>
    </location>
</feature>
<keyword evidence="9" id="KW-1185">Reference proteome</keyword>
<dbReference type="Pfam" id="PF04138">
    <property type="entry name" value="GtrA_DPMS_TM"/>
    <property type="match status" value="1"/>
</dbReference>
<keyword evidence="4 6" id="KW-1133">Transmembrane helix</keyword>
<gene>
    <name evidence="8" type="ORF">CLV75_2488</name>
</gene>
<protein>
    <submittedName>
        <fullName evidence="8">Putative flippase GtrA</fullName>
    </submittedName>
</protein>
<comment type="subcellular location">
    <subcellularLocation>
        <location evidence="1">Membrane</location>
        <topology evidence="1">Multi-pass membrane protein</topology>
    </subcellularLocation>
</comment>
<accession>A0A497ZWI2</accession>
<name>A0A497ZWI2_9RHOB</name>
<evidence type="ECO:0000256" key="2">
    <source>
        <dbReference type="ARBA" id="ARBA00009399"/>
    </source>
</evidence>
<evidence type="ECO:0000313" key="9">
    <source>
        <dbReference type="Proteomes" id="UP000271700"/>
    </source>
</evidence>
<dbReference type="GO" id="GO:0000271">
    <property type="term" value="P:polysaccharide biosynthetic process"/>
    <property type="evidence" value="ECO:0007669"/>
    <property type="project" value="InterPro"/>
</dbReference>
<sequence length="139" mass="14754">MSRKRHEFLRYGATVALGLIVDLAAARSVLAIGVPIELAAVIGVAFGAIFNFVVLDLWAFAGQKAIGSGSRRLRYLGALGVTMAVRAAAVWVLAALLPAQTAPMVILCLAVGVSFTANFLLSKHWVFQRDDQPQSTSGE</sequence>
<dbReference type="OrthoDB" id="17627at97050"/>
<keyword evidence="3 6" id="KW-0812">Transmembrane</keyword>
<dbReference type="PANTHER" id="PTHR38459:SF1">
    <property type="entry name" value="PROPHAGE BACTOPRENOL-LINKED GLUCOSE TRANSLOCASE HOMOLOG"/>
    <property type="match status" value="1"/>
</dbReference>
<dbReference type="EMBL" id="RCCT01000003">
    <property type="protein sequence ID" value="RLK07367.1"/>
    <property type="molecule type" value="Genomic_DNA"/>
</dbReference>
<evidence type="ECO:0000256" key="1">
    <source>
        <dbReference type="ARBA" id="ARBA00004141"/>
    </source>
</evidence>
<evidence type="ECO:0000256" key="3">
    <source>
        <dbReference type="ARBA" id="ARBA00022692"/>
    </source>
</evidence>
<feature type="transmembrane region" description="Helical" evidence="6">
    <location>
        <begin position="38"/>
        <end position="61"/>
    </location>
</feature>
<dbReference type="GO" id="GO:0005886">
    <property type="term" value="C:plasma membrane"/>
    <property type="evidence" value="ECO:0007669"/>
    <property type="project" value="TreeGrafter"/>
</dbReference>
<dbReference type="InterPro" id="IPR007267">
    <property type="entry name" value="GtrA_DPMS_TM"/>
</dbReference>